<dbReference type="Proteomes" id="UP000273611">
    <property type="component" value="Unassembled WGS sequence"/>
</dbReference>
<accession>A0A432N9V2</accession>
<evidence type="ECO:0000313" key="2">
    <source>
        <dbReference type="Proteomes" id="UP000273611"/>
    </source>
</evidence>
<evidence type="ECO:0000313" key="1">
    <source>
        <dbReference type="EMBL" id="RUL96357.1"/>
    </source>
</evidence>
<reference evidence="1 2" key="1">
    <citation type="journal article" date="2015" name="Int. J. Syst. Evol. Microbiol.">
        <title>Rhizobium anhuiense sp. nov., isolated from effective nodules of Vicia faba and Pisum sativum.</title>
        <authorList>
            <person name="Zhang Y.J."/>
            <person name="Zheng W.T."/>
            <person name="Everall I."/>
            <person name="Young J.P."/>
            <person name="Zhang X.X."/>
            <person name="Tian C.F."/>
            <person name="Sui X.H."/>
            <person name="Wang E.T."/>
            <person name="Chen W.X."/>
        </authorList>
    </citation>
    <scope>NUCLEOTIDE SEQUENCE [LARGE SCALE GENOMIC DNA]</scope>
    <source>
        <strain evidence="1 2">CCBAU 23252</strain>
    </source>
</reference>
<organism evidence="1 2">
    <name type="scientific">Rhizobium anhuiense</name>
    <dbReference type="NCBI Taxonomy" id="1184720"/>
    <lineage>
        <taxon>Bacteria</taxon>
        <taxon>Pseudomonadati</taxon>
        <taxon>Pseudomonadota</taxon>
        <taxon>Alphaproteobacteria</taxon>
        <taxon>Hyphomicrobiales</taxon>
        <taxon>Rhizobiaceae</taxon>
        <taxon>Rhizobium/Agrobacterium group</taxon>
        <taxon>Rhizobium</taxon>
    </lineage>
</organism>
<dbReference type="EMBL" id="RIBW01000023">
    <property type="protein sequence ID" value="RUL96357.1"/>
    <property type="molecule type" value="Genomic_DNA"/>
</dbReference>
<comment type="caution">
    <text evidence="1">The sequence shown here is derived from an EMBL/GenBank/DDBJ whole genome shotgun (WGS) entry which is preliminary data.</text>
</comment>
<gene>
    <name evidence="1" type="ORF">EEQ99_31100</name>
</gene>
<protein>
    <submittedName>
        <fullName evidence="1">Uncharacterized protein</fullName>
    </submittedName>
</protein>
<name>A0A432N9V2_9HYPH</name>
<proteinExistence type="predicted"/>
<dbReference type="AlphaFoldDB" id="A0A432N9V2"/>
<sequence length="70" mass="7732">MEAAAKSLDLAIGPGMLRLGSRVIASDDRLFHRPDNLGTSSTSTCSLHRRDRARTDAIVNFENVIVECRF</sequence>